<dbReference type="AlphaFoldDB" id="A0A9D1E0Y6"/>
<proteinExistence type="predicted"/>
<name>A0A9D1E0Y6_9BACT</name>
<feature type="domain" description="HTH deoR-type" evidence="5">
    <location>
        <begin position="99"/>
        <end position="154"/>
    </location>
</feature>
<dbReference type="Pfam" id="PF08279">
    <property type="entry name" value="HTH_11"/>
    <property type="match status" value="2"/>
</dbReference>
<evidence type="ECO:0000313" key="6">
    <source>
        <dbReference type="EMBL" id="HIR62652.1"/>
    </source>
</evidence>
<dbReference type="PANTHER" id="PTHR30363">
    <property type="entry name" value="HTH-TYPE TRANSCRIPTIONAL REGULATOR SRLR-RELATED"/>
    <property type="match status" value="1"/>
</dbReference>
<dbReference type="PROSITE" id="PS51000">
    <property type="entry name" value="HTH_DEOR_2"/>
    <property type="match status" value="2"/>
</dbReference>
<dbReference type="PANTHER" id="PTHR30363:SF4">
    <property type="entry name" value="GLYCEROL-3-PHOSPHATE REGULON REPRESSOR"/>
    <property type="match status" value="1"/>
</dbReference>
<reference evidence="6" key="2">
    <citation type="journal article" date="2021" name="PeerJ">
        <title>Extensive microbial diversity within the chicken gut microbiome revealed by metagenomics and culture.</title>
        <authorList>
            <person name="Gilroy R."/>
            <person name="Ravi A."/>
            <person name="Getino M."/>
            <person name="Pursley I."/>
            <person name="Horton D.L."/>
            <person name="Alikhan N.F."/>
            <person name="Baker D."/>
            <person name="Gharbi K."/>
            <person name="Hall N."/>
            <person name="Watson M."/>
            <person name="Adriaenssens E.M."/>
            <person name="Foster-Nyarko E."/>
            <person name="Jarju S."/>
            <person name="Secka A."/>
            <person name="Antonio M."/>
            <person name="Oren A."/>
            <person name="Chaudhuri R.R."/>
            <person name="La Ragione R."/>
            <person name="Hildebrand F."/>
            <person name="Pallen M.J."/>
        </authorList>
    </citation>
    <scope>NUCLEOTIDE SEQUENCE</scope>
    <source>
        <strain evidence="6">ChiHjej13B12-12457</strain>
    </source>
</reference>
<dbReference type="InterPro" id="IPR013196">
    <property type="entry name" value="HTH_11"/>
</dbReference>
<dbReference type="Gene3D" id="1.10.10.10">
    <property type="entry name" value="Winged helix-like DNA-binding domain superfamily/Winged helix DNA-binding domain"/>
    <property type="match status" value="2"/>
</dbReference>
<keyword evidence="2" id="KW-0805">Transcription regulation</keyword>
<comment type="caution">
    <text evidence="6">The sequence shown here is derived from an EMBL/GenBank/DDBJ whole genome shotgun (WGS) entry which is preliminary data.</text>
</comment>
<dbReference type="SMART" id="SM00420">
    <property type="entry name" value="HTH_DEOR"/>
    <property type="match status" value="2"/>
</dbReference>
<sequence length="163" mass="18575">NATDDVVENVASNVVENLNDRQKRIIKLLRQEPTLSASQLAQQVSSTLRTVQRDLARLRYLGIISRNGSDKGGYWKFTDRSDVVENVTDDVVSNVVENLNDRQNRIIELLRQEPRLSASQLAQRLDSTERTVQRDLARLRQIGLISRTGSDKGGYWTIINNRQ</sequence>
<dbReference type="CDD" id="cd00090">
    <property type="entry name" value="HTH_ARSR"/>
    <property type="match status" value="2"/>
</dbReference>
<dbReference type="PROSITE" id="PS50987">
    <property type="entry name" value="HTH_ARSR_2"/>
    <property type="match status" value="1"/>
</dbReference>
<dbReference type="InterPro" id="IPR036390">
    <property type="entry name" value="WH_DNA-bd_sf"/>
</dbReference>
<accession>A0A9D1E0Y6</accession>
<evidence type="ECO:0000256" key="2">
    <source>
        <dbReference type="ARBA" id="ARBA00023015"/>
    </source>
</evidence>
<evidence type="ECO:0000256" key="3">
    <source>
        <dbReference type="ARBA" id="ARBA00023163"/>
    </source>
</evidence>
<dbReference type="InterPro" id="IPR001845">
    <property type="entry name" value="HTH_ArsR_DNA-bd_dom"/>
</dbReference>
<feature type="domain" description="HTH arsR-type" evidence="4">
    <location>
        <begin position="84"/>
        <end position="163"/>
    </location>
</feature>
<dbReference type="Proteomes" id="UP000886744">
    <property type="component" value="Unassembled WGS sequence"/>
</dbReference>
<dbReference type="InterPro" id="IPR036388">
    <property type="entry name" value="WH-like_DNA-bd_sf"/>
</dbReference>
<keyword evidence="3" id="KW-0804">Transcription</keyword>
<keyword evidence="1" id="KW-0678">Repressor</keyword>
<gene>
    <name evidence="6" type="ORF">IAC94_03900</name>
</gene>
<dbReference type="GO" id="GO:0003700">
    <property type="term" value="F:DNA-binding transcription factor activity"/>
    <property type="evidence" value="ECO:0007669"/>
    <property type="project" value="InterPro"/>
</dbReference>
<dbReference type="InterPro" id="IPR011991">
    <property type="entry name" value="ArsR-like_HTH"/>
</dbReference>
<dbReference type="InterPro" id="IPR050313">
    <property type="entry name" value="Carb_Metab_HTH_regulators"/>
</dbReference>
<feature type="domain" description="HTH deoR-type" evidence="5">
    <location>
        <begin position="18"/>
        <end position="73"/>
    </location>
</feature>
<evidence type="ECO:0000256" key="1">
    <source>
        <dbReference type="ARBA" id="ARBA00022491"/>
    </source>
</evidence>
<reference evidence="6" key="1">
    <citation type="submission" date="2020-10" db="EMBL/GenBank/DDBJ databases">
        <authorList>
            <person name="Gilroy R."/>
        </authorList>
    </citation>
    <scope>NUCLEOTIDE SEQUENCE</scope>
    <source>
        <strain evidence="6">ChiHjej13B12-12457</strain>
    </source>
</reference>
<evidence type="ECO:0000313" key="7">
    <source>
        <dbReference type="Proteomes" id="UP000886744"/>
    </source>
</evidence>
<dbReference type="EMBL" id="DVHI01000049">
    <property type="protein sequence ID" value="HIR62652.1"/>
    <property type="molecule type" value="Genomic_DNA"/>
</dbReference>
<dbReference type="InterPro" id="IPR001034">
    <property type="entry name" value="DeoR_HTH"/>
</dbReference>
<protein>
    <submittedName>
        <fullName evidence="6">HTH domain-containing protein</fullName>
    </submittedName>
</protein>
<evidence type="ECO:0000259" key="4">
    <source>
        <dbReference type="PROSITE" id="PS50987"/>
    </source>
</evidence>
<organism evidence="6 7">
    <name type="scientific">Candidatus Coprenecus avistercoris</name>
    <dbReference type="NCBI Taxonomy" id="2840730"/>
    <lineage>
        <taxon>Bacteria</taxon>
        <taxon>Pseudomonadati</taxon>
        <taxon>Bacteroidota</taxon>
        <taxon>Bacteroidia</taxon>
        <taxon>Bacteroidales</taxon>
        <taxon>Rikenellaceae</taxon>
        <taxon>Rikenellaceae incertae sedis</taxon>
        <taxon>Candidatus Coprenecus</taxon>
    </lineage>
</organism>
<feature type="non-terminal residue" evidence="6">
    <location>
        <position position="1"/>
    </location>
</feature>
<evidence type="ECO:0000259" key="5">
    <source>
        <dbReference type="PROSITE" id="PS51000"/>
    </source>
</evidence>
<dbReference type="SUPFAM" id="SSF46785">
    <property type="entry name" value="Winged helix' DNA-binding domain"/>
    <property type="match status" value="2"/>
</dbReference>